<proteinExistence type="predicted"/>
<dbReference type="NCBIfam" id="TIGR02595">
    <property type="entry name" value="PEP_CTERM"/>
    <property type="match status" value="1"/>
</dbReference>
<evidence type="ECO:0000313" key="5">
    <source>
        <dbReference type="Proteomes" id="UP001371305"/>
    </source>
</evidence>
<dbReference type="RefSeq" id="WP_341405985.1">
    <property type="nucleotide sequence ID" value="NZ_JBBUKT010000006.1"/>
</dbReference>
<sequence>MDSPRLKSLLCALAACTLWAAPASSQAATVLYSTDFNAPTYSNIALAGQDGWSAISGAGTNSPVVSNSATDGTISLTTSGEDLRHTFTPAVTSGSIYMLAEITVGSAQATGDYFLHLGDGGANNFYARTFIKSSGAGFVMALGTGSGAVTYGTTVLSFGQSYSILVRYDVVSGTGNDTGALFINPTTEDGTGDTAYVAATTIGTDATSLASVHFRQGAAGSAAGLTVDSVSVYVVPEPATALLGGIGLLALLRRRRR</sequence>
<feature type="domain" description="Ice-binding protein C-terminal" evidence="3">
    <location>
        <begin position="235"/>
        <end position="256"/>
    </location>
</feature>
<keyword evidence="2" id="KW-0732">Signal</keyword>
<protein>
    <submittedName>
        <fullName evidence="4">PEP-CTERM sorting domain-containing protein</fullName>
    </submittedName>
</protein>
<evidence type="ECO:0000256" key="2">
    <source>
        <dbReference type="SAM" id="SignalP"/>
    </source>
</evidence>
<organism evidence="4 5">
    <name type="scientific">Luteolibacter soli</name>
    <dbReference type="NCBI Taxonomy" id="3135280"/>
    <lineage>
        <taxon>Bacteria</taxon>
        <taxon>Pseudomonadati</taxon>
        <taxon>Verrucomicrobiota</taxon>
        <taxon>Verrucomicrobiia</taxon>
        <taxon>Verrucomicrobiales</taxon>
        <taxon>Verrucomicrobiaceae</taxon>
        <taxon>Luteolibacter</taxon>
    </lineage>
</organism>
<gene>
    <name evidence="4" type="ORF">WKV53_17085</name>
</gene>
<evidence type="ECO:0000259" key="3">
    <source>
        <dbReference type="Pfam" id="PF07589"/>
    </source>
</evidence>
<keyword evidence="5" id="KW-1185">Reference proteome</keyword>
<comment type="caution">
    <text evidence="4">The sequence shown here is derived from an EMBL/GenBank/DDBJ whole genome shotgun (WGS) entry which is preliminary data.</text>
</comment>
<accession>A0ABU9AWV5</accession>
<evidence type="ECO:0000256" key="1">
    <source>
        <dbReference type="SAM" id="Phobius"/>
    </source>
</evidence>
<keyword evidence="1" id="KW-1133">Transmembrane helix</keyword>
<feature type="chain" id="PRO_5047417479" evidence="2">
    <location>
        <begin position="28"/>
        <end position="257"/>
    </location>
</feature>
<feature type="signal peptide" evidence="2">
    <location>
        <begin position="1"/>
        <end position="27"/>
    </location>
</feature>
<keyword evidence="1" id="KW-0472">Membrane</keyword>
<feature type="transmembrane region" description="Helical" evidence="1">
    <location>
        <begin position="230"/>
        <end position="252"/>
    </location>
</feature>
<reference evidence="4 5" key="1">
    <citation type="submission" date="2024-04" db="EMBL/GenBank/DDBJ databases">
        <title>Luteolibacter sp. isolated from soil.</title>
        <authorList>
            <person name="An J."/>
        </authorList>
    </citation>
    <scope>NUCLEOTIDE SEQUENCE [LARGE SCALE GENOMIC DNA]</scope>
    <source>
        <strain evidence="4 5">Y139</strain>
    </source>
</reference>
<keyword evidence="1" id="KW-0812">Transmembrane</keyword>
<dbReference type="Proteomes" id="UP001371305">
    <property type="component" value="Unassembled WGS sequence"/>
</dbReference>
<dbReference type="InterPro" id="IPR013424">
    <property type="entry name" value="Ice-binding_C"/>
</dbReference>
<dbReference type="Pfam" id="PF07589">
    <property type="entry name" value="PEP-CTERM"/>
    <property type="match status" value="1"/>
</dbReference>
<evidence type="ECO:0000313" key="4">
    <source>
        <dbReference type="EMBL" id="MEK7952227.1"/>
    </source>
</evidence>
<name>A0ABU9AWV5_9BACT</name>
<dbReference type="EMBL" id="JBBUKT010000006">
    <property type="protein sequence ID" value="MEK7952227.1"/>
    <property type="molecule type" value="Genomic_DNA"/>
</dbReference>